<dbReference type="Pfam" id="PF13347">
    <property type="entry name" value="MFS_2"/>
    <property type="match status" value="1"/>
</dbReference>
<keyword evidence="3" id="KW-0813">Transport</keyword>
<feature type="transmembrane region" description="Helical" evidence="2">
    <location>
        <begin position="362"/>
        <end position="383"/>
    </location>
</feature>
<organism evidence="3 4">
    <name type="scientific">Parasphingorhabdus halotolerans</name>
    <dbReference type="NCBI Taxonomy" id="2725558"/>
    <lineage>
        <taxon>Bacteria</taxon>
        <taxon>Pseudomonadati</taxon>
        <taxon>Pseudomonadota</taxon>
        <taxon>Alphaproteobacteria</taxon>
        <taxon>Sphingomonadales</taxon>
        <taxon>Sphingomonadaceae</taxon>
        <taxon>Parasphingorhabdus</taxon>
    </lineage>
</organism>
<feature type="transmembrane region" description="Helical" evidence="2">
    <location>
        <begin position="51"/>
        <end position="78"/>
    </location>
</feature>
<reference evidence="3 4" key="1">
    <citation type="submission" date="2020-04" db="EMBL/GenBank/DDBJ databases">
        <title>Genome sequence for Sphingorhabdus sp. strain M1.</title>
        <authorList>
            <person name="Park S.-J."/>
        </authorList>
    </citation>
    <scope>NUCLEOTIDE SEQUENCE [LARGE SCALE GENOMIC DNA]</scope>
    <source>
        <strain evidence="3 4">JK6</strain>
    </source>
</reference>
<dbReference type="SUPFAM" id="SSF103473">
    <property type="entry name" value="MFS general substrate transporter"/>
    <property type="match status" value="1"/>
</dbReference>
<dbReference type="Proteomes" id="UP000501600">
    <property type="component" value="Chromosome"/>
</dbReference>
<protein>
    <submittedName>
        <fullName evidence="3">Sugar transporter</fullName>
    </submittedName>
</protein>
<evidence type="ECO:0000313" key="3">
    <source>
        <dbReference type="EMBL" id="QJB68681.1"/>
    </source>
</evidence>
<keyword evidence="2" id="KW-0812">Transmembrane</keyword>
<accession>A0A6H2DLQ3</accession>
<keyword evidence="2" id="KW-0472">Membrane</keyword>
<dbReference type="GO" id="GO:0005886">
    <property type="term" value="C:plasma membrane"/>
    <property type="evidence" value="ECO:0007669"/>
    <property type="project" value="TreeGrafter"/>
</dbReference>
<keyword evidence="2" id="KW-1133">Transmembrane helix</keyword>
<dbReference type="AlphaFoldDB" id="A0A6H2DLQ3"/>
<feature type="transmembrane region" description="Helical" evidence="2">
    <location>
        <begin position="127"/>
        <end position="145"/>
    </location>
</feature>
<feature type="transmembrane region" description="Helical" evidence="2">
    <location>
        <begin position="255"/>
        <end position="288"/>
    </location>
</feature>
<dbReference type="PANTHER" id="PTHR11328">
    <property type="entry name" value="MAJOR FACILITATOR SUPERFAMILY DOMAIN-CONTAINING PROTEIN"/>
    <property type="match status" value="1"/>
</dbReference>
<dbReference type="GO" id="GO:0015293">
    <property type="term" value="F:symporter activity"/>
    <property type="evidence" value="ECO:0007669"/>
    <property type="project" value="InterPro"/>
</dbReference>
<feature type="transmembrane region" description="Helical" evidence="2">
    <location>
        <begin position="330"/>
        <end position="350"/>
    </location>
</feature>
<feature type="transmembrane region" description="Helical" evidence="2">
    <location>
        <begin position="210"/>
        <end position="234"/>
    </location>
</feature>
<evidence type="ECO:0000256" key="1">
    <source>
        <dbReference type="ARBA" id="ARBA00009617"/>
    </source>
</evidence>
<sequence>MLVQRSRGENLTEATASYVSGQKPSFWTKLAYGFGSAAYGVKDAGLKYFLLLFYAQVVGMDARLVSFAILIALVADALSDPIMGYWSDNFRSKWGRRHPFMYAAAVPVALSYYFIWTPPEGWSDQALFWYIVILVIITRTFITVYETPSAALAPELTTDYDERSSILSFRYFFAWFGGNAMSVIAFALIFPAFVTVAITNGQFNPDAYAFYGLFGSLVMFGAIMISALGTHHYIPRLRKAPPKRDMTLKMIFKEIYQTVSSSSFFALFFASLLGYTASGLAAGLAFYFSTYYWGFNSAQIGAITFGVFLSAFIGGALAPIITRKIGKKRGAIIIGLIAFTGAPMPIFLRLIDVLPANGTPEIFWIILVANTIDVGLIVCYQILAASMMADLVEQGEMKTGNRSEGLFFAAATFMRKFGEGFGIVVAGFVISAVGLAAGAQQGEVSDDTLWLLGAVYVPVILAIWLTMVAIIGFYRIDRNKHEQTVRDLADRAATNSVT</sequence>
<dbReference type="EMBL" id="CP051217">
    <property type="protein sequence ID" value="QJB68681.1"/>
    <property type="molecule type" value="Genomic_DNA"/>
</dbReference>
<evidence type="ECO:0000313" key="4">
    <source>
        <dbReference type="Proteomes" id="UP000501600"/>
    </source>
</evidence>
<dbReference type="InterPro" id="IPR036259">
    <property type="entry name" value="MFS_trans_sf"/>
</dbReference>
<feature type="transmembrane region" description="Helical" evidence="2">
    <location>
        <begin position="449"/>
        <end position="474"/>
    </location>
</feature>
<keyword evidence="4" id="KW-1185">Reference proteome</keyword>
<feature type="transmembrane region" description="Helical" evidence="2">
    <location>
        <begin position="300"/>
        <end position="318"/>
    </location>
</feature>
<dbReference type="KEGG" id="phao:HF685_04800"/>
<name>A0A6H2DLQ3_9SPHN</name>
<dbReference type="Gene3D" id="1.20.1250.20">
    <property type="entry name" value="MFS general substrate transporter like domains"/>
    <property type="match status" value="2"/>
</dbReference>
<feature type="transmembrane region" description="Helical" evidence="2">
    <location>
        <begin position="99"/>
        <end position="115"/>
    </location>
</feature>
<gene>
    <name evidence="3" type="ORF">HF685_04800</name>
</gene>
<feature type="transmembrane region" description="Helical" evidence="2">
    <location>
        <begin position="417"/>
        <end position="437"/>
    </location>
</feature>
<keyword evidence="3" id="KW-0762">Sugar transport</keyword>
<comment type="similarity">
    <text evidence="1">Belongs to the sodium:galactoside symporter (TC 2.A.2) family.</text>
</comment>
<dbReference type="GO" id="GO:0008643">
    <property type="term" value="P:carbohydrate transport"/>
    <property type="evidence" value="ECO:0007669"/>
    <property type="project" value="InterPro"/>
</dbReference>
<dbReference type="InterPro" id="IPR039672">
    <property type="entry name" value="MFS_2"/>
</dbReference>
<feature type="transmembrane region" description="Helical" evidence="2">
    <location>
        <begin position="172"/>
        <end position="198"/>
    </location>
</feature>
<evidence type="ECO:0000256" key="2">
    <source>
        <dbReference type="SAM" id="Phobius"/>
    </source>
</evidence>
<proteinExistence type="inferred from homology"/>
<dbReference type="PANTHER" id="PTHR11328:SF24">
    <property type="entry name" value="MAJOR FACILITATOR SUPERFAMILY (MFS) PROFILE DOMAIN-CONTAINING PROTEIN"/>
    <property type="match status" value="1"/>
</dbReference>